<dbReference type="Gene3D" id="3.40.190.10">
    <property type="entry name" value="Periplasmic binding protein-like II"/>
    <property type="match status" value="2"/>
</dbReference>
<evidence type="ECO:0000256" key="4">
    <source>
        <dbReference type="ARBA" id="ARBA00022729"/>
    </source>
</evidence>
<evidence type="ECO:0000313" key="7">
    <source>
        <dbReference type="Proteomes" id="UP001143372"/>
    </source>
</evidence>
<protein>
    <submittedName>
        <fullName evidence="6">Sulfate ABC transporter, periplasmic protein</fullName>
    </submittedName>
</protein>
<dbReference type="PANTHER" id="PTHR30368">
    <property type="entry name" value="SULFATE-BINDING PROTEIN"/>
    <property type="match status" value="1"/>
</dbReference>
<evidence type="ECO:0000256" key="1">
    <source>
        <dbReference type="ARBA" id="ARBA00004418"/>
    </source>
</evidence>
<reference evidence="6" key="2">
    <citation type="submission" date="2023-01" db="EMBL/GenBank/DDBJ databases">
        <authorList>
            <person name="Sun Q."/>
            <person name="Evtushenko L."/>
        </authorList>
    </citation>
    <scope>NUCLEOTIDE SEQUENCE</scope>
    <source>
        <strain evidence="6">VKM B-2347</strain>
    </source>
</reference>
<dbReference type="Proteomes" id="UP001143372">
    <property type="component" value="Unassembled WGS sequence"/>
</dbReference>
<dbReference type="GO" id="GO:0140104">
    <property type="term" value="F:molecular carrier activity"/>
    <property type="evidence" value="ECO:0007669"/>
    <property type="project" value="InterPro"/>
</dbReference>
<dbReference type="RefSeq" id="WP_271169244.1">
    <property type="nucleotide sequence ID" value="NZ_BSFI01000018.1"/>
</dbReference>
<evidence type="ECO:0000256" key="3">
    <source>
        <dbReference type="ARBA" id="ARBA00022448"/>
    </source>
</evidence>
<sequence length="348" mass="37658">MSFLNRRQFFLDIGALAALVVGAVLIGGKHAATAVPRQDKIVNVSYDPTRELYQALNPAFVASYEKATGRHVTVEQSHGGSSRQAKKVASGDLVADVVTLGLRADVDGLRKRGLVADHWEDRLPNHSIPYTSTIVFVVRGANVRGVKDWPDLLQPGLEVVTPDPRSSGNGKLTALAAWLAVVTRGGSEADARAYLKSFYSHVPELAEGARGASTVFSVKETGDVHVTWENEGLREVAASNGKLQIVYPPVSVLAEPYVAWVDKTDGERGTGDIAKAYLEFLFTDEAQEQIARLGYRPYKPGIAEKAGVRFADIKLLPTSVISPDWNDLNDKFFSENGIVTTIVEGAKS</sequence>
<comment type="subcellular location">
    <subcellularLocation>
        <location evidence="1">Periplasm</location>
    </subcellularLocation>
</comment>
<keyword evidence="7" id="KW-1185">Reference proteome</keyword>
<gene>
    <name evidence="6" type="ORF">GCM10008179_26440</name>
</gene>
<dbReference type="Pfam" id="PF13531">
    <property type="entry name" value="SBP_bac_11"/>
    <property type="match status" value="1"/>
</dbReference>
<dbReference type="InterPro" id="IPR006311">
    <property type="entry name" value="TAT_signal"/>
</dbReference>
<reference evidence="6" key="1">
    <citation type="journal article" date="2014" name="Int. J. Syst. Evol. Microbiol.">
        <title>Complete genome sequence of Corynebacterium casei LMG S-19264T (=DSM 44701T), isolated from a smear-ripened cheese.</title>
        <authorList>
            <consortium name="US DOE Joint Genome Institute (JGI-PGF)"/>
            <person name="Walter F."/>
            <person name="Albersmeier A."/>
            <person name="Kalinowski J."/>
            <person name="Ruckert C."/>
        </authorList>
    </citation>
    <scope>NUCLEOTIDE SEQUENCE</scope>
    <source>
        <strain evidence="6">VKM B-2347</strain>
    </source>
</reference>
<dbReference type="SUPFAM" id="SSF53850">
    <property type="entry name" value="Periplasmic binding protein-like II"/>
    <property type="match status" value="1"/>
</dbReference>
<dbReference type="GO" id="GO:1902358">
    <property type="term" value="P:sulfate transmembrane transport"/>
    <property type="evidence" value="ECO:0007669"/>
    <property type="project" value="InterPro"/>
</dbReference>
<dbReference type="AlphaFoldDB" id="A0A9W6J3C6"/>
<dbReference type="GO" id="GO:0042597">
    <property type="term" value="C:periplasmic space"/>
    <property type="evidence" value="ECO:0007669"/>
    <property type="project" value="UniProtKB-SubCell"/>
</dbReference>
<accession>A0A9W6J3C6</accession>
<comment type="similarity">
    <text evidence="2">Belongs to the prokaryotic sulfate-binding protein family.</text>
</comment>
<evidence type="ECO:0000256" key="5">
    <source>
        <dbReference type="ARBA" id="ARBA00022764"/>
    </source>
</evidence>
<dbReference type="EMBL" id="BSFI01000018">
    <property type="protein sequence ID" value="GLK69006.1"/>
    <property type="molecule type" value="Genomic_DNA"/>
</dbReference>
<keyword evidence="3" id="KW-0813">Transport</keyword>
<dbReference type="PROSITE" id="PS51318">
    <property type="entry name" value="TAT"/>
    <property type="match status" value="1"/>
</dbReference>
<evidence type="ECO:0000256" key="2">
    <source>
        <dbReference type="ARBA" id="ARBA00006099"/>
    </source>
</evidence>
<comment type="caution">
    <text evidence="6">The sequence shown here is derived from an EMBL/GenBank/DDBJ whole genome shotgun (WGS) entry which is preliminary data.</text>
</comment>
<proteinExistence type="inferred from homology"/>
<organism evidence="6 7">
    <name type="scientific">Hansschlegelia plantiphila</name>
    <dbReference type="NCBI Taxonomy" id="374655"/>
    <lineage>
        <taxon>Bacteria</taxon>
        <taxon>Pseudomonadati</taxon>
        <taxon>Pseudomonadota</taxon>
        <taxon>Alphaproteobacteria</taxon>
        <taxon>Hyphomicrobiales</taxon>
        <taxon>Methylopilaceae</taxon>
        <taxon>Hansschlegelia</taxon>
    </lineage>
</organism>
<keyword evidence="4" id="KW-0732">Signal</keyword>
<keyword evidence="5" id="KW-0574">Periplasm</keyword>
<name>A0A9W6J3C6_9HYPH</name>
<dbReference type="NCBIfam" id="TIGR00971">
    <property type="entry name" value="3a0106s03"/>
    <property type="match status" value="1"/>
</dbReference>
<dbReference type="InterPro" id="IPR005669">
    <property type="entry name" value="Thiosulph/SO4-bd"/>
</dbReference>
<dbReference type="PANTHER" id="PTHR30368:SF2">
    <property type="entry name" value="SULFATE-BINDING PROTEIN"/>
    <property type="match status" value="1"/>
</dbReference>
<evidence type="ECO:0000313" key="6">
    <source>
        <dbReference type="EMBL" id="GLK69006.1"/>
    </source>
</evidence>